<dbReference type="SUPFAM" id="SSF81383">
    <property type="entry name" value="F-box domain"/>
    <property type="match status" value="1"/>
</dbReference>
<organism evidence="1 2">
    <name type="scientific">Mycena belliarum</name>
    <dbReference type="NCBI Taxonomy" id="1033014"/>
    <lineage>
        <taxon>Eukaryota</taxon>
        <taxon>Fungi</taxon>
        <taxon>Dikarya</taxon>
        <taxon>Basidiomycota</taxon>
        <taxon>Agaricomycotina</taxon>
        <taxon>Agaricomycetes</taxon>
        <taxon>Agaricomycetidae</taxon>
        <taxon>Agaricales</taxon>
        <taxon>Marasmiineae</taxon>
        <taxon>Mycenaceae</taxon>
        <taxon>Mycena</taxon>
    </lineage>
</organism>
<evidence type="ECO:0000313" key="2">
    <source>
        <dbReference type="Proteomes" id="UP001222325"/>
    </source>
</evidence>
<dbReference type="InterPro" id="IPR036047">
    <property type="entry name" value="F-box-like_dom_sf"/>
</dbReference>
<keyword evidence="2" id="KW-1185">Reference proteome</keyword>
<proteinExistence type="predicted"/>
<protein>
    <recommendedName>
        <fullName evidence="3">F-box domain-containing protein</fullName>
    </recommendedName>
</protein>
<accession>A0AAD6XF11</accession>
<evidence type="ECO:0008006" key="3">
    <source>
        <dbReference type="Google" id="ProtNLM"/>
    </source>
</evidence>
<dbReference type="SUPFAM" id="SSF52047">
    <property type="entry name" value="RNI-like"/>
    <property type="match status" value="1"/>
</dbReference>
<gene>
    <name evidence="1" type="ORF">B0H15DRAFT_867596</name>
</gene>
<reference evidence="1" key="1">
    <citation type="submission" date="2023-03" db="EMBL/GenBank/DDBJ databases">
        <title>Massive genome expansion in bonnet fungi (Mycena s.s.) driven by repeated elements and novel gene families across ecological guilds.</title>
        <authorList>
            <consortium name="Lawrence Berkeley National Laboratory"/>
            <person name="Harder C.B."/>
            <person name="Miyauchi S."/>
            <person name="Viragh M."/>
            <person name="Kuo A."/>
            <person name="Thoen E."/>
            <person name="Andreopoulos B."/>
            <person name="Lu D."/>
            <person name="Skrede I."/>
            <person name="Drula E."/>
            <person name="Henrissat B."/>
            <person name="Morin E."/>
            <person name="Kohler A."/>
            <person name="Barry K."/>
            <person name="LaButti K."/>
            <person name="Morin E."/>
            <person name="Salamov A."/>
            <person name="Lipzen A."/>
            <person name="Mereny Z."/>
            <person name="Hegedus B."/>
            <person name="Baldrian P."/>
            <person name="Stursova M."/>
            <person name="Weitz H."/>
            <person name="Taylor A."/>
            <person name="Grigoriev I.V."/>
            <person name="Nagy L.G."/>
            <person name="Martin F."/>
            <person name="Kauserud H."/>
        </authorList>
    </citation>
    <scope>NUCLEOTIDE SEQUENCE</scope>
    <source>
        <strain evidence="1">CBHHK173m</strain>
    </source>
</reference>
<dbReference type="Proteomes" id="UP001222325">
    <property type="component" value="Unassembled WGS sequence"/>
</dbReference>
<comment type="caution">
    <text evidence="1">The sequence shown here is derived from an EMBL/GenBank/DDBJ whole genome shotgun (WGS) entry which is preliminary data.</text>
</comment>
<evidence type="ECO:0000313" key="1">
    <source>
        <dbReference type="EMBL" id="KAJ7075226.1"/>
    </source>
</evidence>
<sequence>MAHNATWQLAQELLIHIIEFLGNSPADLRACALVSRSFVHAAQSQIFQEISLGSGAASVHGDRRPTRLLETLHAAPHLAQYVRRLRLQPSRISGSTLSEICCFPLPRLKAVFCSYFDLSPVTVAALRHLLALPTLLSVEIACHVPQRLVFVELWSLCSPSIKHLDLKCDIQSAFGARDLPDRLTAPARLTSLCIGDTTGVRDWVNHPLCPFDFSAVAGLSVSIYVEVVHWPKIAPILQNITVFAFTARPGMNGLDLSVFGSLENLRIRLSENLRIGLSVGVAWRSARAALLTIPPSNNIRKIVLSSKSFSAHDSDELARTLTSLPLHHAGVLDFEMPPNYYNRAIASLPPTIRNDTRRTDDDPHWFERMTRDL</sequence>
<dbReference type="AlphaFoldDB" id="A0AAD6XF11"/>
<dbReference type="EMBL" id="JARJCN010000101">
    <property type="protein sequence ID" value="KAJ7075226.1"/>
    <property type="molecule type" value="Genomic_DNA"/>
</dbReference>
<name>A0AAD6XF11_9AGAR</name>